<keyword evidence="2" id="KW-1133">Transmembrane helix</keyword>
<feature type="transmembrane region" description="Helical" evidence="2">
    <location>
        <begin position="284"/>
        <end position="308"/>
    </location>
</feature>
<organism evidence="4 5">
    <name type="scientific">Streptomyces sannanensis</name>
    <dbReference type="NCBI Taxonomy" id="285536"/>
    <lineage>
        <taxon>Bacteria</taxon>
        <taxon>Bacillati</taxon>
        <taxon>Actinomycetota</taxon>
        <taxon>Actinomycetes</taxon>
        <taxon>Kitasatosporales</taxon>
        <taxon>Streptomycetaceae</taxon>
        <taxon>Streptomyces</taxon>
    </lineage>
</organism>
<gene>
    <name evidence="4" type="ORF">GCM10020367_28270</name>
</gene>
<evidence type="ECO:0000313" key="5">
    <source>
        <dbReference type="Proteomes" id="UP001499990"/>
    </source>
</evidence>
<accession>A0ABP6SBF3</accession>
<reference evidence="5" key="1">
    <citation type="journal article" date="2019" name="Int. J. Syst. Evol. Microbiol.">
        <title>The Global Catalogue of Microorganisms (GCM) 10K type strain sequencing project: providing services to taxonomists for standard genome sequencing and annotation.</title>
        <authorList>
            <consortium name="The Broad Institute Genomics Platform"/>
            <consortium name="The Broad Institute Genome Sequencing Center for Infectious Disease"/>
            <person name="Wu L."/>
            <person name="Ma J."/>
        </authorList>
    </citation>
    <scope>NUCLEOTIDE SEQUENCE [LARGE SCALE GENOMIC DNA]</scope>
    <source>
        <strain evidence="5">JCM 9651</strain>
    </source>
</reference>
<comment type="caution">
    <text evidence="4">The sequence shown here is derived from an EMBL/GenBank/DDBJ whole genome shotgun (WGS) entry which is preliminary data.</text>
</comment>
<keyword evidence="2" id="KW-0812">Transmembrane</keyword>
<protein>
    <submittedName>
        <fullName evidence="4">Exopolysaccharide biosynthesis polyprenyl glycosylphosphotransferase</fullName>
    </submittedName>
</protein>
<evidence type="ECO:0000313" key="4">
    <source>
        <dbReference type="EMBL" id="GAA3372625.1"/>
    </source>
</evidence>
<evidence type="ECO:0000256" key="1">
    <source>
        <dbReference type="ARBA" id="ARBA00006464"/>
    </source>
</evidence>
<evidence type="ECO:0000256" key="2">
    <source>
        <dbReference type="SAM" id="Phobius"/>
    </source>
</evidence>
<evidence type="ECO:0000259" key="3">
    <source>
        <dbReference type="Pfam" id="PF02397"/>
    </source>
</evidence>
<feature type="transmembrane region" description="Helical" evidence="2">
    <location>
        <begin position="123"/>
        <end position="141"/>
    </location>
</feature>
<feature type="domain" description="Bacterial sugar transferase" evidence="3">
    <location>
        <begin position="282"/>
        <end position="463"/>
    </location>
</feature>
<proteinExistence type="inferred from homology"/>
<dbReference type="Proteomes" id="UP001499990">
    <property type="component" value="Unassembled WGS sequence"/>
</dbReference>
<feature type="transmembrane region" description="Helical" evidence="2">
    <location>
        <begin position="97"/>
        <end position="117"/>
    </location>
</feature>
<keyword evidence="2" id="KW-0472">Membrane</keyword>
<dbReference type="RefSeq" id="WP_345037251.1">
    <property type="nucleotide sequence ID" value="NZ_BAAAYL010000001.1"/>
</dbReference>
<dbReference type="InterPro" id="IPR003362">
    <property type="entry name" value="Bact_transf"/>
</dbReference>
<sequence length="468" mass="51054">MTTESTSVPQTARQSRTVVPVVPPREVFDRLPPLPRRPPASRARRVLPLLLVDVVAALFGTLSLVGACWYAPLLVLFAAGLNTYTDARPVLDVLPALLRNVTFAWCAMATALAHAHALAPATLAAGAALHLALACAGRGAVHAHRTRANARHLRPALVIGPRTSVRRVSTMLDAHPEYGLRPVGTIGRDSTTEDIRHVVIRSTVRDAVLVNTERGELVRLFGECGCTVWLLDDHAASGGPAQQRRHAGPRPDTAGHLWGFACRRVDPPAAPAARRRPGATAKRLLDLLIAGLALLAAAPVLLACAVAVRACDGPGIMFRQVRVGQDGRRFVLLKFRTLRPADEHEAATRWSVAQDRRMSATGRFLRRTSLDELPQLWNVLRGDMSLVGPRPERPYFVARFSRTHPGYASRHRMPVGITGLAQIHGLRGDTSIEDRSRFDNHYIDNWSLWQDICILLRTAASLVRPGGS</sequence>
<comment type="similarity">
    <text evidence="1">Belongs to the bacterial sugar transferase family.</text>
</comment>
<name>A0ABP6SBF3_9ACTN</name>
<dbReference type="EMBL" id="BAAAYL010000001">
    <property type="protein sequence ID" value="GAA3372625.1"/>
    <property type="molecule type" value="Genomic_DNA"/>
</dbReference>
<dbReference type="Pfam" id="PF02397">
    <property type="entry name" value="Bac_transf"/>
    <property type="match status" value="1"/>
</dbReference>
<keyword evidence="5" id="KW-1185">Reference proteome</keyword>
<dbReference type="PANTHER" id="PTHR30576:SF0">
    <property type="entry name" value="UNDECAPRENYL-PHOSPHATE N-ACETYLGALACTOSAMINYL 1-PHOSPHATE TRANSFERASE-RELATED"/>
    <property type="match status" value="1"/>
</dbReference>
<dbReference type="PANTHER" id="PTHR30576">
    <property type="entry name" value="COLANIC BIOSYNTHESIS UDP-GLUCOSE LIPID CARRIER TRANSFERASE"/>
    <property type="match status" value="1"/>
</dbReference>